<dbReference type="Gene3D" id="2.60.40.790">
    <property type="match status" value="1"/>
</dbReference>
<dbReference type="Pfam" id="PF00011">
    <property type="entry name" value="HSP20"/>
    <property type="match status" value="1"/>
</dbReference>
<dbReference type="PANTHER" id="PTHR11527">
    <property type="entry name" value="HEAT-SHOCK PROTEIN 20 FAMILY MEMBER"/>
    <property type="match status" value="1"/>
</dbReference>
<dbReference type="CDD" id="cd06464">
    <property type="entry name" value="ACD_sHsps-like"/>
    <property type="match status" value="1"/>
</dbReference>
<organism evidence="4 5">
    <name type="scientific">Haloarchaeobius litoreus</name>
    <dbReference type="NCBI Taxonomy" id="755306"/>
    <lineage>
        <taxon>Archaea</taxon>
        <taxon>Methanobacteriati</taxon>
        <taxon>Methanobacteriota</taxon>
        <taxon>Stenosarchaea group</taxon>
        <taxon>Halobacteria</taxon>
        <taxon>Halobacteriales</taxon>
        <taxon>Halorubellaceae</taxon>
        <taxon>Haloarchaeobius</taxon>
    </lineage>
</organism>
<gene>
    <name evidence="4" type="ORF">ACFSBL_19105</name>
</gene>
<proteinExistence type="inferred from homology"/>
<evidence type="ECO:0000259" key="3">
    <source>
        <dbReference type="PROSITE" id="PS01031"/>
    </source>
</evidence>
<dbReference type="Proteomes" id="UP001597034">
    <property type="component" value="Unassembled WGS sequence"/>
</dbReference>
<dbReference type="SUPFAM" id="SSF49764">
    <property type="entry name" value="HSP20-like chaperones"/>
    <property type="match status" value="1"/>
</dbReference>
<accession>A0ABD6DSJ7</accession>
<dbReference type="InterPro" id="IPR031107">
    <property type="entry name" value="Small_HSP"/>
</dbReference>
<dbReference type="InterPro" id="IPR008978">
    <property type="entry name" value="HSP20-like_chaperone"/>
</dbReference>
<dbReference type="AlphaFoldDB" id="A0ABD6DSJ7"/>
<evidence type="ECO:0000256" key="1">
    <source>
        <dbReference type="PROSITE-ProRule" id="PRU00285"/>
    </source>
</evidence>
<evidence type="ECO:0000256" key="2">
    <source>
        <dbReference type="RuleBase" id="RU003616"/>
    </source>
</evidence>
<dbReference type="PROSITE" id="PS01031">
    <property type="entry name" value="SHSP"/>
    <property type="match status" value="1"/>
</dbReference>
<dbReference type="EMBL" id="JBHUDO010000004">
    <property type="protein sequence ID" value="MFD1647806.1"/>
    <property type="molecule type" value="Genomic_DNA"/>
</dbReference>
<protein>
    <submittedName>
        <fullName evidence="4">Hsp20/alpha crystallin family protein</fullName>
    </submittedName>
</protein>
<feature type="domain" description="SHSP" evidence="3">
    <location>
        <begin position="26"/>
        <end position="139"/>
    </location>
</feature>
<dbReference type="InterPro" id="IPR002068">
    <property type="entry name" value="A-crystallin/Hsp20_dom"/>
</dbReference>
<evidence type="ECO:0000313" key="4">
    <source>
        <dbReference type="EMBL" id="MFD1647806.1"/>
    </source>
</evidence>
<comment type="caution">
    <text evidence="4">The sequence shown here is derived from an EMBL/GenBank/DDBJ whole genome shotgun (WGS) entry which is preliminary data.</text>
</comment>
<reference evidence="4 5" key="1">
    <citation type="journal article" date="2019" name="Int. J. Syst. Evol. Microbiol.">
        <title>The Global Catalogue of Microorganisms (GCM) 10K type strain sequencing project: providing services to taxonomists for standard genome sequencing and annotation.</title>
        <authorList>
            <consortium name="The Broad Institute Genomics Platform"/>
            <consortium name="The Broad Institute Genome Sequencing Center for Infectious Disease"/>
            <person name="Wu L."/>
            <person name="Ma J."/>
        </authorList>
    </citation>
    <scope>NUCLEOTIDE SEQUENCE [LARGE SCALE GENOMIC DNA]</scope>
    <source>
        <strain evidence="4 5">CGMCC 1.10390</strain>
    </source>
</reference>
<keyword evidence="5" id="KW-1185">Reference proteome</keyword>
<comment type="similarity">
    <text evidence="1 2">Belongs to the small heat shock protein (HSP20) family.</text>
</comment>
<sequence length="139" mass="16196">MRRTTNSLQELEQFVDRMWERLESQGAYRMESLPVDIAETDDAFVVTADVPGCERDDLEVRLLDPQTLQITMDHSEHVDERDDRYIRQERRHRTASRTLELPGMIDEDEVTAEFRHGVLTVRLPRSAAHETGTDIEISE</sequence>
<evidence type="ECO:0000313" key="5">
    <source>
        <dbReference type="Proteomes" id="UP001597034"/>
    </source>
</evidence>
<dbReference type="RefSeq" id="WP_256401715.1">
    <property type="nucleotide sequence ID" value="NZ_JANHJR010000004.1"/>
</dbReference>
<name>A0ABD6DSJ7_9EURY</name>